<evidence type="ECO:0000313" key="1">
    <source>
        <dbReference type="EMBL" id="RCI07438.1"/>
    </source>
</evidence>
<keyword evidence="2" id="KW-1185">Reference proteome</keyword>
<accession>A0A367KZ43</accession>
<organism evidence="1 2">
    <name type="scientific">Ophiocordyceps polyrhachis-furcata BCC 54312</name>
    <dbReference type="NCBI Taxonomy" id="1330021"/>
    <lineage>
        <taxon>Eukaryota</taxon>
        <taxon>Fungi</taxon>
        <taxon>Dikarya</taxon>
        <taxon>Ascomycota</taxon>
        <taxon>Pezizomycotina</taxon>
        <taxon>Sordariomycetes</taxon>
        <taxon>Hypocreomycetidae</taxon>
        <taxon>Hypocreales</taxon>
        <taxon>Ophiocordycipitaceae</taxon>
        <taxon>Ophiocordyceps</taxon>
    </lineage>
</organism>
<protein>
    <submittedName>
        <fullName evidence="1">Uncharacterized protein</fullName>
    </submittedName>
</protein>
<dbReference type="Proteomes" id="UP000253664">
    <property type="component" value="Unassembled WGS sequence"/>
</dbReference>
<reference evidence="1 2" key="1">
    <citation type="journal article" date="2015" name="BMC Genomics">
        <title>Insights from the genome of Ophiocordyceps polyrhachis-furcata to pathogenicity and host specificity in insect fungi.</title>
        <authorList>
            <person name="Wichadakul D."/>
            <person name="Kobmoo N."/>
            <person name="Ingsriswang S."/>
            <person name="Tangphatsornruang S."/>
            <person name="Chantasingh D."/>
            <person name="Luangsa-ard J.J."/>
            <person name="Eurwilaichitr L."/>
        </authorList>
    </citation>
    <scope>NUCLEOTIDE SEQUENCE [LARGE SCALE GENOMIC DNA]</scope>
    <source>
        <strain evidence="1 2">BCC 54312</strain>
    </source>
</reference>
<sequence>MRPYAAKMARRRGLARDLATLKGRGREGGGKGGPASAACGCVAVGDCESSHIPTEYSVGVVVSNMELVQVETLSRKGKERGGEKRELEKVYKKTLEDDGSGVATLVRDYLGTGASQAACIRLYPLAHCRQRVCGV</sequence>
<dbReference type="EMBL" id="LKCN02000028">
    <property type="protein sequence ID" value="RCI07438.1"/>
    <property type="molecule type" value="Genomic_DNA"/>
</dbReference>
<evidence type="ECO:0000313" key="2">
    <source>
        <dbReference type="Proteomes" id="UP000253664"/>
    </source>
</evidence>
<name>A0A367KZ43_9HYPO</name>
<gene>
    <name evidence="1" type="ORF">L249_4541</name>
</gene>
<comment type="caution">
    <text evidence="1">The sequence shown here is derived from an EMBL/GenBank/DDBJ whole genome shotgun (WGS) entry which is preliminary data.</text>
</comment>
<dbReference type="AlphaFoldDB" id="A0A367KZ43"/>
<proteinExistence type="predicted"/>